<dbReference type="NCBIfam" id="TIGR00278">
    <property type="entry name" value="membrane protein insertion efficiency factor YidD"/>
    <property type="match status" value="1"/>
</dbReference>
<evidence type="ECO:0000313" key="2">
    <source>
        <dbReference type="EMBL" id="NHE55711.1"/>
    </source>
</evidence>
<name>A0ABX0H635_9BACT</name>
<keyword evidence="3" id="KW-1185">Reference proteome</keyword>
<dbReference type="Pfam" id="PF01809">
    <property type="entry name" value="YidD"/>
    <property type="match status" value="1"/>
</dbReference>
<keyword evidence="1" id="KW-0472">Membrane</keyword>
<comment type="subcellular location">
    <subcellularLocation>
        <location evidence="1">Cell membrane</location>
        <topology evidence="1">Peripheral membrane protein</topology>
        <orientation evidence="1">Cytoplasmic side</orientation>
    </subcellularLocation>
</comment>
<gene>
    <name evidence="2" type="primary">yidD</name>
    <name evidence="2" type="ORF">G9Q97_02665</name>
</gene>
<evidence type="ECO:0000256" key="1">
    <source>
        <dbReference type="HAMAP-Rule" id="MF_00386"/>
    </source>
</evidence>
<dbReference type="PANTHER" id="PTHR33383:SF1">
    <property type="entry name" value="MEMBRANE PROTEIN INSERTION EFFICIENCY FACTOR-RELATED"/>
    <property type="match status" value="1"/>
</dbReference>
<comment type="function">
    <text evidence="1">Could be involved in insertion of integral membrane proteins into the membrane.</text>
</comment>
<keyword evidence="1" id="KW-1003">Cell membrane</keyword>
<organism evidence="2 3">
    <name type="scientific">Cyclobacterium plantarum</name>
    <dbReference type="NCBI Taxonomy" id="2716263"/>
    <lineage>
        <taxon>Bacteria</taxon>
        <taxon>Pseudomonadati</taxon>
        <taxon>Bacteroidota</taxon>
        <taxon>Cytophagia</taxon>
        <taxon>Cytophagales</taxon>
        <taxon>Cyclobacteriaceae</taxon>
        <taxon>Cyclobacterium</taxon>
    </lineage>
</organism>
<accession>A0ABX0H635</accession>
<comment type="similarity">
    <text evidence="1">Belongs to the UPF0161 family.</text>
</comment>
<dbReference type="SMART" id="SM01234">
    <property type="entry name" value="Haemolytic"/>
    <property type="match status" value="1"/>
</dbReference>
<evidence type="ECO:0000313" key="3">
    <source>
        <dbReference type="Proteomes" id="UP000649799"/>
    </source>
</evidence>
<dbReference type="PANTHER" id="PTHR33383">
    <property type="entry name" value="MEMBRANE PROTEIN INSERTION EFFICIENCY FACTOR-RELATED"/>
    <property type="match status" value="1"/>
</dbReference>
<sequence>MLFFFLYGINTIKVKQIVKKIAIFPILVYQYLLSPLFPRSCRYHPTCSQYMKEAILKHGVFKGGWLGLKRISRCHPWGGQGHDPVP</sequence>
<comment type="caution">
    <text evidence="2">The sequence shown here is derived from an EMBL/GenBank/DDBJ whole genome shotgun (WGS) entry which is preliminary data.</text>
</comment>
<dbReference type="InterPro" id="IPR002696">
    <property type="entry name" value="Membr_insert_effic_factor_YidD"/>
</dbReference>
<dbReference type="EMBL" id="JAANYN010000001">
    <property type="protein sequence ID" value="NHE55711.1"/>
    <property type="molecule type" value="Genomic_DNA"/>
</dbReference>
<proteinExistence type="inferred from homology"/>
<reference evidence="2 3" key="1">
    <citation type="submission" date="2020-03" db="EMBL/GenBank/DDBJ databases">
        <title>Cyclobacterium plantarum sp. nov., a marine bacterium isolated from a coastal-marine wetland.</title>
        <authorList>
            <person name="Sanchez-Porro C."/>
            <person name="Ventosa A."/>
            <person name="Amoozegar M."/>
        </authorList>
    </citation>
    <scope>NUCLEOTIDE SEQUENCE [LARGE SCALE GENOMIC DNA]</scope>
    <source>
        <strain evidence="2 3">GBPx2</strain>
    </source>
</reference>
<dbReference type="RefSeq" id="WP_166142851.1">
    <property type="nucleotide sequence ID" value="NZ_JAANYN010000001.1"/>
</dbReference>
<dbReference type="HAMAP" id="MF_00386">
    <property type="entry name" value="UPF0161_YidD"/>
    <property type="match status" value="1"/>
</dbReference>
<dbReference type="Proteomes" id="UP000649799">
    <property type="component" value="Unassembled WGS sequence"/>
</dbReference>
<protein>
    <recommendedName>
        <fullName evidence="1">Putative membrane protein insertion efficiency factor</fullName>
    </recommendedName>
</protein>